<evidence type="ECO:0000256" key="1">
    <source>
        <dbReference type="ARBA" id="ARBA00004651"/>
    </source>
</evidence>
<evidence type="ECO:0000256" key="7">
    <source>
        <dbReference type="SAM" id="Phobius"/>
    </source>
</evidence>
<evidence type="ECO:0000313" key="11">
    <source>
        <dbReference type="Proteomes" id="UP001519325"/>
    </source>
</evidence>
<keyword evidence="4 7" id="KW-1133">Transmembrane helix</keyword>
<keyword evidence="5 7" id="KW-0472">Membrane</keyword>
<dbReference type="PANTHER" id="PTHR30572">
    <property type="entry name" value="MEMBRANE COMPONENT OF TRANSPORTER-RELATED"/>
    <property type="match status" value="1"/>
</dbReference>
<evidence type="ECO:0000256" key="3">
    <source>
        <dbReference type="ARBA" id="ARBA00022692"/>
    </source>
</evidence>
<evidence type="ECO:0000313" key="10">
    <source>
        <dbReference type="EMBL" id="MBP2192149.1"/>
    </source>
</evidence>
<feature type="transmembrane region" description="Helical" evidence="7">
    <location>
        <begin position="483"/>
        <end position="506"/>
    </location>
</feature>
<dbReference type="RefSeq" id="WP_209894799.1">
    <property type="nucleotide sequence ID" value="NZ_JAGGMR010000001.1"/>
</dbReference>
<keyword evidence="11" id="KW-1185">Reference proteome</keyword>
<comment type="similarity">
    <text evidence="6">Belongs to the ABC-4 integral membrane protein family.</text>
</comment>
<gene>
    <name evidence="10" type="ORF">BJ987_005050</name>
</gene>
<evidence type="ECO:0000256" key="6">
    <source>
        <dbReference type="ARBA" id="ARBA00038076"/>
    </source>
</evidence>
<feature type="transmembrane region" description="Helical" evidence="7">
    <location>
        <begin position="16"/>
        <end position="36"/>
    </location>
</feature>
<feature type="domain" description="ABC3 transporter permease C-terminal" evidence="8">
    <location>
        <begin position="266"/>
        <end position="375"/>
    </location>
</feature>
<proteinExistence type="inferred from homology"/>
<keyword evidence="2" id="KW-1003">Cell membrane</keyword>
<evidence type="ECO:0000256" key="2">
    <source>
        <dbReference type="ARBA" id="ARBA00022475"/>
    </source>
</evidence>
<feature type="transmembrane region" description="Helical" evidence="7">
    <location>
        <begin position="708"/>
        <end position="734"/>
    </location>
</feature>
<organism evidence="10 11">
    <name type="scientific">Nocardia goodfellowii</name>
    <dbReference type="NCBI Taxonomy" id="882446"/>
    <lineage>
        <taxon>Bacteria</taxon>
        <taxon>Bacillati</taxon>
        <taxon>Actinomycetota</taxon>
        <taxon>Actinomycetes</taxon>
        <taxon>Mycobacteriales</taxon>
        <taxon>Nocardiaceae</taxon>
        <taxon>Nocardia</taxon>
    </lineage>
</organism>
<evidence type="ECO:0000259" key="8">
    <source>
        <dbReference type="Pfam" id="PF02687"/>
    </source>
</evidence>
<comment type="subcellular location">
    <subcellularLocation>
        <location evidence="1">Cell membrane</location>
        <topology evidence="1">Multi-pass membrane protein</topology>
    </subcellularLocation>
</comment>
<feature type="domain" description="ABC3 transporter permease C-terminal" evidence="8">
    <location>
        <begin position="712"/>
        <end position="828"/>
    </location>
</feature>
<reference evidence="10 11" key="1">
    <citation type="submission" date="2021-03" db="EMBL/GenBank/DDBJ databases">
        <title>Sequencing the genomes of 1000 actinobacteria strains.</title>
        <authorList>
            <person name="Klenk H.-P."/>
        </authorList>
    </citation>
    <scope>NUCLEOTIDE SEQUENCE [LARGE SCALE GENOMIC DNA]</scope>
    <source>
        <strain evidence="10 11">DSM 45516</strain>
    </source>
</reference>
<feature type="transmembrane region" description="Helical" evidence="7">
    <location>
        <begin position="307"/>
        <end position="339"/>
    </location>
</feature>
<name>A0ABS4QKB2_9NOCA</name>
<feature type="transmembrane region" description="Helical" evidence="7">
    <location>
        <begin position="799"/>
        <end position="819"/>
    </location>
</feature>
<feature type="transmembrane region" description="Helical" evidence="7">
    <location>
        <begin position="345"/>
        <end position="369"/>
    </location>
</feature>
<protein>
    <submittedName>
        <fullName evidence="10">ABC transport system permease protein</fullName>
    </submittedName>
</protein>
<feature type="transmembrane region" description="Helical" evidence="7">
    <location>
        <begin position="428"/>
        <end position="449"/>
    </location>
</feature>
<feature type="transmembrane region" description="Helical" evidence="7">
    <location>
        <begin position="398"/>
        <end position="416"/>
    </location>
</feature>
<dbReference type="EMBL" id="JAGGMR010000001">
    <property type="protein sequence ID" value="MBP2192149.1"/>
    <property type="molecule type" value="Genomic_DNA"/>
</dbReference>
<dbReference type="InterPro" id="IPR050250">
    <property type="entry name" value="Macrolide_Exporter_MacB"/>
</dbReference>
<dbReference type="Pfam" id="PF02687">
    <property type="entry name" value="FtsX"/>
    <property type="match status" value="2"/>
</dbReference>
<comment type="caution">
    <text evidence="10">The sequence shown here is derived from an EMBL/GenBank/DDBJ whole genome shotgun (WGS) entry which is preliminary data.</text>
</comment>
<evidence type="ECO:0000259" key="9">
    <source>
        <dbReference type="Pfam" id="PF12704"/>
    </source>
</evidence>
<keyword evidence="3 7" id="KW-0812">Transmembrane</keyword>
<accession>A0ABS4QKB2</accession>
<feature type="transmembrane region" description="Helical" evidence="7">
    <location>
        <begin position="755"/>
        <end position="779"/>
    </location>
</feature>
<sequence>MRTALIRDLLANRGRVLLTVVAIALGVAATVGSWIMSDSIATSLSVQHTRADVGVSVQMNSTGPAFSAPDIARLAALPEVVRATGVQRGRAGVVAPNGKLVASATVPEQAGTGWDDTGRFTLTAGRAPHAGEIAVERATAEAGGLVLDSDATVLLSEQRRLTARIVGFFDYRTLGPQSAESDDETSADQVPVAAFAADEVASVLSGDLVRIELALRPGADPVGVRNQAALLVPQGHAFTGDQPAQAATDEAKSEANDLRLVLLPLSGIIVLVGIFVITNSFTMLATQRIRQFALLRAVGAHRRQIQAATILEAVGLALVGGTLGVLAGVGLAPLLLAIMRPDQQIVYAGFPVAVLLGYAVALVVTILAASGATRRAGRVSPLAALRLDAVSPVAERGLRTWVGTGAVLAGVGLVLLTADPSADNQSRIIGLSGAVLSVIGVVMLSPRLAAVGLPPVLRLVGRWSGPALRLGVRNAARNPRRTAGTGIAITIGLTLVCAFATLSATLDSLVGSSVRDNVPVSTTILRSAAGGDSVLDPETLRAIAALPSVRTAAATRNVYADIDHSGGTDIRQVSIVEPEAIGSVLTPELIAGSADLRSGILVSRNQADMLGLAVRDEVTLRLPGSTPIRSVVTGIYEATELQSSVYLDVNRVPQRLQDRITLIYATGVDPQQARAAIERAVGDRPDIAVLDRDVLADDYVRAQRFGFVLLYAMFGLAILVAVFGVVNTLLLSVWERIPEIGMLRAIGAQRRLIQRMITAESLLICAFGAVLGVVVGLWAGMVMQHVVFGQRILDATIPMGTIALALLGMVTAAVLAAFWPARQASRVSVLAAIAR</sequence>
<feature type="domain" description="MacB-like periplasmic core" evidence="9">
    <location>
        <begin position="483"/>
        <end position="679"/>
    </location>
</feature>
<feature type="transmembrane region" description="Helical" evidence="7">
    <location>
        <begin position="261"/>
        <end position="286"/>
    </location>
</feature>
<dbReference type="PANTHER" id="PTHR30572:SF4">
    <property type="entry name" value="ABC TRANSPORTER PERMEASE YTRF"/>
    <property type="match status" value="1"/>
</dbReference>
<dbReference type="Proteomes" id="UP001519325">
    <property type="component" value="Unassembled WGS sequence"/>
</dbReference>
<feature type="domain" description="MacB-like periplasmic core" evidence="9">
    <location>
        <begin position="17"/>
        <end position="227"/>
    </location>
</feature>
<evidence type="ECO:0000256" key="4">
    <source>
        <dbReference type="ARBA" id="ARBA00022989"/>
    </source>
</evidence>
<dbReference type="Pfam" id="PF12704">
    <property type="entry name" value="MacB_PCD"/>
    <property type="match status" value="2"/>
</dbReference>
<dbReference type="InterPro" id="IPR025857">
    <property type="entry name" value="MacB_PCD"/>
</dbReference>
<dbReference type="InterPro" id="IPR003838">
    <property type="entry name" value="ABC3_permease_C"/>
</dbReference>
<evidence type="ECO:0000256" key="5">
    <source>
        <dbReference type="ARBA" id="ARBA00023136"/>
    </source>
</evidence>